<dbReference type="InterPro" id="IPR051057">
    <property type="entry name" value="PI-PLC_domain"/>
</dbReference>
<dbReference type="STRING" id="105984.A0A427Y4G5"/>
<feature type="domain" description="Phosphatidylinositol-specific phospholipase C X" evidence="1">
    <location>
        <begin position="120"/>
        <end position="204"/>
    </location>
</feature>
<proteinExistence type="predicted"/>
<dbReference type="GO" id="GO:0008081">
    <property type="term" value="F:phosphoric diester hydrolase activity"/>
    <property type="evidence" value="ECO:0007669"/>
    <property type="project" value="InterPro"/>
</dbReference>
<dbReference type="PROSITE" id="PS50007">
    <property type="entry name" value="PIPLC_X_DOMAIN"/>
    <property type="match status" value="1"/>
</dbReference>
<dbReference type="GeneID" id="39588701"/>
<dbReference type="GO" id="GO:0006629">
    <property type="term" value="P:lipid metabolic process"/>
    <property type="evidence" value="ECO:0007669"/>
    <property type="project" value="InterPro"/>
</dbReference>
<dbReference type="Gene3D" id="3.20.20.190">
    <property type="entry name" value="Phosphatidylinositol (PI) phosphodiesterase"/>
    <property type="match status" value="1"/>
</dbReference>
<dbReference type="AlphaFoldDB" id="A0A427Y4G5"/>
<evidence type="ECO:0000313" key="2">
    <source>
        <dbReference type="EMBL" id="RSH85971.1"/>
    </source>
</evidence>
<organism evidence="2 3">
    <name type="scientific">Apiotrichum porosum</name>
    <dbReference type="NCBI Taxonomy" id="105984"/>
    <lineage>
        <taxon>Eukaryota</taxon>
        <taxon>Fungi</taxon>
        <taxon>Dikarya</taxon>
        <taxon>Basidiomycota</taxon>
        <taxon>Agaricomycotina</taxon>
        <taxon>Tremellomycetes</taxon>
        <taxon>Trichosporonales</taxon>
        <taxon>Trichosporonaceae</taxon>
        <taxon>Apiotrichum</taxon>
    </lineage>
</organism>
<reference evidence="2 3" key="1">
    <citation type="submission" date="2018-11" db="EMBL/GenBank/DDBJ databases">
        <title>Genome sequence of Apiotrichum porosum DSM 27194.</title>
        <authorList>
            <person name="Aliyu H."/>
            <person name="Gorte O."/>
            <person name="Ochsenreither K."/>
        </authorList>
    </citation>
    <scope>NUCLEOTIDE SEQUENCE [LARGE SCALE GENOMIC DNA]</scope>
    <source>
        <strain evidence="2 3">DSM 27194</strain>
    </source>
</reference>
<dbReference type="PANTHER" id="PTHR13593:SF113">
    <property type="entry name" value="SI:DKEY-266F7.9"/>
    <property type="match status" value="1"/>
</dbReference>
<sequence>MVQVNLPKRRWSWGKGDSSHLVVTYNVDDEGTTPHPSSPRHTTVTVPLYPCRSHRRRGWAKLHSSAPTVLAYHLLDGPSASPTLLLFRTRPTTDWMRDIPDYTPLGAMVIPGTHESCALYGYFISQCQQVATPIAQQLEDGVRFFDIRLKVEDGKLLTYHGIRPERSTLQHELSTLSAFLRAHPSETLVVSIKEETPPWDVSFSRLVYEAFTEPAWRDLYRIDSFLDIPEKAITVVAHLIPTLVPTTSPLTPPPSPFPSMSSATTQTPWTISFTSASNFPLAAPTWIAKGLGTASWLGLGVEGVNPRIVKWLLLTASEGLRPRATVLSDFYRQAPGGGEFGEGGDRGLAELLVALNFV</sequence>
<dbReference type="Pfam" id="PF00388">
    <property type="entry name" value="PI-PLC-X"/>
    <property type="match status" value="1"/>
</dbReference>
<dbReference type="RefSeq" id="XP_028478756.1">
    <property type="nucleotide sequence ID" value="XM_028619784.1"/>
</dbReference>
<dbReference type="OrthoDB" id="1046782at2759"/>
<comment type="caution">
    <text evidence="2">The sequence shown here is derived from an EMBL/GenBank/DDBJ whole genome shotgun (WGS) entry which is preliminary data.</text>
</comment>
<dbReference type="Proteomes" id="UP000279236">
    <property type="component" value="Unassembled WGS sequence"/>
</dbReference>
<evidence type="ECO:0000259" key="1">
    <source>
        <dbReference type="Pfam" id="PF00388"/>
    </source>
</evidence>
<accession>A0A427Y4G5</accession>
<dbReference type="InterPro" id="IPR000909">
    <property type="entry name" value="PLipase_C_PInositol-sp_X_dom"/>
</dbReference>
<gene>
    <name evidence="2" type="ORF">EHS24_004158</name>
</gene>
<dbReference type="EMBL" id="RSCE01000002">
    <property type="protein sequence ID" value="RSH85971.1"/>
    <property type="molecule type" value="Genomic_DNA"/>
</dbReference>
<keyword evidence="3" id="KW-1185">Reference proteome</keyword>
<dbReference type="InterPro" id="IPR017946">
    <property type="entry name" value="PLC-like_Pdiesterase_TIM-brl"/>
</dbReference>
<evidence type="ECO:0000313" key="3">
    <source>
        <dbReference type="Proteomes" id="UP000279236"/>
    </source>
</evidence>
<protein>
    <recommendedName>
        <fullName evidence="1">Phosphatidylinositol-specific phospholipase C X domain-containing protein</fullName>
    </recommendedName>
</protein>
<dbReference type="PANTHER" id="PTHR13593">
    <property type="match status" value="1"/>
</dbReference>
<name>A0A427Y4G5_9TREE</name>
<dbReference type="SUPFAM" id="SSF51695">
    <property type="entry name" value="PLC-like phosphodiesterases"/>
    <property type="match status" value="1"/>
</dbReference>